<organism evidence="2 3">
    <name type="scientific">Sporothrix epigloea</name>
    <dbReference type="NCBI Taxonomy" id="1892477"/>
    <lineage>
        <taxon>Eukaryota</taxon>
        <taxon>Fungi</taxon>
        <taxon>Dikarya</taxon>
        <taxon>Ascomycota</taxon>
        <taxon>Pezizomycotina</taxon>
        <taxon>Sordariomycetes</taxon>
        <taxon>Sordariomycetidae</taxon>
        <taxon>Ophiostomatales</taxon>
        <taxon>Ophiostomataceae</taxon>
        <taxon>Sporothrix</taxon>
    </lineage>
</organism>
<comment type="caution">
    <text evidence="2">The sequence shown here is derived from an EMBL/GenBank/DDBJ whole genome shotgun (WGS) entry which is preliminary data.</text>
</comment>
<dbReference type="EMBL" id="CAWUOM010000083">
    <property type="protein sequence ID" value="CAK7271124.1"/>
    <property type="molecule type" value="Genomic_DNA"/>
</dbReference>
<dbReference type="Proteomes" id="UP001642501">
    <property type="component" value="Unassembled WGS sequence"/>
</dbReference>
<evidence type="ECO:0000313" key="3">
    <source>
        <dbReference type="Proteomes" id="UP001642501"/>
    </source>
</evidence>
<evidence type="ECO:0000256" key="1">
    <source>
        <dbReference type="SAM" id="MobiDB-lite"/>
    </source>
</evidence>
<evidence type="ECO:0000313" key="2">
    <source>
        <dbReference type="EMBL" id="CAK7271124.1"/>
    </source>
</evidence>
<keyword evidence="3" id="KW-1185">Reference proteome</keyword>
<feature type="region of interest" description="Disordered" evidence="1">
    <location>
        <begin position="1"/>
        <end position="31"/>
    </location>
</feature>
<protein>
    <submittedName>
        <fullName evidence="2">Uncharacterized protein</fullName>
    </submittedName>
</protein>
<gene>
    <name evidence="2" type="ORF">SEPCBS57363_004457</name>
</gene>
<sequence>MSQPPSQHHEPLDTFSDVQSGTGGGQEQQYEDELEYSGIDGDIPPNASNNAFISSFLTPMRPEMIRSLLGHPGSPLPVFTQSMRDLQARGKDPYVFLSDSPSYTPFAESAD</sequence>
<reference evidence="2 3" key="1">
    <citation type="submission" date="2024-01" db="EMBL/GenBank/DDBJ databases">
        <authorList>
            <person name="Allen C."/>
            <person name="Tagirdzhanova G."/>
        </authorList>
    </citation>
    <scope>NUCLEOTIDE SEQUENCE [LARGE SCALE GENOMIC DNA]</scope>
    <source>
        <strain evidence="2 3">CBS 573.63</strain>
    </source>
</reference>
<proteinExistence type="predicted"/>
<name>A0ABP0DTB4_9PEZI</name>
<accession>A0ABP0DTB4</accession>